<reference evidence="4" key="1">
    <citation type="submission" date="2016-11" db="UniProtKB">
        <authorList>
            <consortium name="WormBaseParasite"/>
        </authorList>
    </citation>
    <scope>IDENTIFICATION</scope>
</reference>
<dbReference type="GO" id="GO:0005509">
    <property type="term" value="F:calcium ion binding"/>
    <property type="evidence" value="ECO:0007669"/>
    <property type="project" value="InterPro"/>
</dbReference>
<organism evidence="3 4">
    <name type="scientific">Heterorhabditis bacteriophora</name>
    <name type="common">Entomopathogenic nematode worm</name>
    <dbReference type="NCBI Taxonomy" id="37862"/>
    <lineage>
        <taxon>Eukaryota</taxon>
        <taxon>Metazoa</taxon>
        <taxon>Ecdysozoa</taxon>
        <taxon>Nematoda</taxon>
        <taxon>Chromadorea</taxon>
        <taxon>Rhabditida</taxon>
        <taxon>Rhabditina</taxon>
        <taxon>Rhabditomorpha</taxon>
        <taxon>Strongyloidea</taxon>
        <taxon>Heterorhabditidae</taxon>
        <taxon>Heterorhabditis</taxon>
    </lineage>
</organism>
<name>A0A1I7XCK7_HETBA</name>
<sequence>MGKNNSKQLKEKDSIETVRRKRANKKLSPEEVQELVEKTYFSKKELKKWYKDFVRDCPTGELKMDEFQNIYKQFFPNGDPSKFAAFVFNVFDCNQMLIRLGWVEAVSEFPFSL</sequence>
<feature type="region of interest" description="Disordered" evidence="2">
    <location>
        <begin position="1"/>
        <end position="27"/>
    </location>
</feature>
<keyword evidence="3" id="KW-1185">Reference proteome</keyword>
<dbReference type="WBParaSite" id="Hba_15260">
    <property type="protein sequence ID" value="Hba_15260"/>
    <property type="gene ID" value="Hba_15260"/>
</dbReference>
<accession>A0A1I7XCK7</accession>
<dbReference type="InterPro" id="IPR028846">
    <property type="entry name" value="Recoverin"/>
</dbReference>
<proteinExistence type="predicted"/>
<dbReference type="Proteomes" id="UP000095283">
    <property type="component" value="Unplaced"/>
</dbReference>
<dbReference type="Gene3D" id="1.10.238.10">
    <property type="entry name" value="EF-hand"/>
    <property type="match status" value="1"/>
</dbReference>
<dbReference type="PRINTS" id="PR00450">
    <property type="entry name" value="RECOVERIN"/>
</dbReference>
<evidence type="ECO:0000256" key="1">
    <source>
        <dbReference type="ARBA" id="ARBA00022737"/>
    </source>
</evidence>
<evidence type="ECO:0000313" key="4">
    <source>
        <dbReference type="WBParaSite" id="Hba_15260"/>
    </source>
</evidence>
<protein>
    <submittedName>
        <fullName evidence="4">EF-hand domain-containing protein</fullName>
    </submittedName>
</protein>
<keyword evidence="1" id="KW-0677">Repeat</keyword>
<dbReference type="SUPFAM" id="SSF47473">
    <property type="entry name" value="EF-hand"/>
    <property type="match status" value="1"/>
</dbReference>
<dbReference type="AlphaFoldDB" id="A0A1I7XCK7"/>
<dbReference type="InterPro" id="IPR011992">
    <property type="entry name" value="EF-hand-dom_pair"/>
</dbReference>
<dbReference type="PANTHER" id="PTHR23055:SF172">
    <property type="entry name" value="EF-HAND DOMAIN-CONTAINING PROTEIN"/>
    <property type="match status" value="1"/>
</dbReference>
<evidence type="ECO:0000313" key="3">
    <source>
        <dbReference type="Proteomes" id="UP000095283"/>
    </source>
</evidence>
<feature type="compositionally biased region" description="Basic and acidic residues" evidence="2">
    <location>
        <begin position="8"/>
        <end position="18"/>
    </location>
</feature>
<dbReference type="PANTHER" id="PTHR23055">
    <property type="entry name" value="CALCIUM BINDING PROTEINS"/>
    <property type="match status" value="1"/>
</dbReference>
<evidence type="ECO:0000256" key="2">
    <source>
        <dbReference type="SAM" id="MobiDB-lite"/>
    </source>
</evidence>